<dbReference type="PRINTS" id="PR00625">
    <property type="entry name" value="JDOMAIN"/>
</dbReference>
<dbReference type="SMART" id="SM00271">
    <property type="entry name" value="DnaJ"/>
    <property type="match status" value="1"/>
</dbReference>
<dbReference type="PANTHER" id="PTHR44145">
    <property type="entry name" value="DNAJ HOMOLOG SUBFAMILY A MEMBER 3, MITOCHONDRIAL"/>
    <property type="match status" value="1"/>
</dbReference>
<dbReference type="InterPro" id="IPR001623">
    <property type="entry name" value="DnaJ_domain"/>
</dbReference>
<accession>A0A8J7Z031</accession>
<feature type="domain" description="J" evidence="2">
    <location>
        <begin position="5"/>
        <end position="69"/>
    </location>
</feature>
<dbReference type="PROSITE" id="PS50076">
    <property type="entry name" value="DNAJ_2"/>
    <property type="match status" value="1"/>
</dbReference>
<dbReference type="Pfam" id="PF00226">
    <property type="entry name" value="DnaJ"/>
    <property type="match status" value="1"/>
</dbReference>
<sequence length="240" mass="27702">MAISTHYQTLDLQPTASPAEIKQAYRRLAKRFHPDTKTETADPDRISQINAAYEILGDPQNRQQYDQHLQLTEELEAAGFSVDGAAARRHRTEAAQARYRKQRAAEQDADNQLDLWLRRVYTPVNRMLNQILRPLKSQINALSRDPFDDDLMHAFQVYLEECKQWIDKGQKTFQALPNPPSAAAVAANLYHCLNQLSDGIVELEYFTLNYNDYHIHTGRELFRIAERLRRDAIAAVRELP</sequence>
<evidence type="ECO:0000313" key="4">
    <source>
        <dbReference type="Proteomes" id="UP000646053"/>
    </source>
</evidence>
<evidence type="ECO:0000313" key="3">
    <source>
        <dbReference type="EMBL" id="NDJ17772.1"/>
    </source>
</evidence>
<organism evidence="3 4">
    <name type="scientific">Myxacorys almedinensis A</name>
    <dbReference type="NCBI Taxonomy" id="2690445"/>
    <lineage>
        <taxon>Bacteria</taxon>
        <taxon>Bacillati</taxon>
        <taxon>Cyanobacteriota</taxon>
        <taxon>Cyanophyceae</taxon>
        <taxon>Leptolyngbyales</taxon>
        <taxon>Leptolyngbyaceae</taxon>
        <taxon>Myxacorys</taxon>
        <taxon>Myxacorys almedinensis</taxon>
    </lineage>
</organism>
<keyword evidence="1" id="KW-0143">Chaperone</keyword>
<keyword evidence="4" id="KW-1185">Reference proteome</keyword>
<reference evidence="3" key="1">
    <citation type="submission" date="2019-12" db="EMBL/GenBank/DDBJ databases">
        <title>High-Quality draft genome sequences of three cyanobacteria isolated from the limestone walls of the Old Cathedral of Coimbra.</title>
        <authorList>
            <person name="Tiago I."/>
            <person name="Soares F."/>
            <person name="Portugal A."/>
        </authorList>
    </citation>
    <scope>NUCLEOTIDE SEQUENCE</scope>
    <source>
        <strain evidence="3">A</strain>
    </source>
</reference>
<dbReference type="InterPro" id="IPR051938">
    <property type="entry name" value="Apopto_cytoskel_mod"/>
</dbReference>
<protein>
    <submittedName>
        <fullName evidence="3">DnaJ domain-containing protein</fullName>
    </submittedName>
</protein>
<dbReference type="InterPro" id="IPR036869">
    <property type="entry name" value="J_dom_sf"/>
</dbReference>
<dbReference type="PANTHER" id="PTHR44145:SF3">
    <property type="entry name" value="DNAJ HOMOLOG SUBFAMILY A MEMBER 3, MITOCHONDRIAL"/>
    <property type="match status" value="1"/>
</dbReference>
<name>A0A8J7Z031_9CYAN</name>
<dbReference type="EMBL" id="WVIE01000010">
    <property type="protein sequence ID" value="NDJ17772.1"/>
    <property type="molecule type" value="Genomic_DNA"/>
</dbReference>
<evidence type="ECO:0000259" key="2">
    <source>
        <dbReference type="PROSITE" id="PS50076"/>
    </source>
</evidence>
<dbReference type="Gene3D" id="1.10.287.110">
    <property type="entry name" value="DnaJ domain"/>
    <property type="match status" value="1"/>
</dbReference>
<dbReference type="Proteomes" id="UP000646053">
    <property type="component" value="Unassembled WGS sequence"/>
</dbReference>
<dbReference type="AlphaFoldDB" id="A0A8J7Z031"/>
<dbReference type="SUPFAM" id="SSF46565">
    <property type="entry name" value="Chaperone J-domain"/>
    <property type="match status" value="1"/>
</dbReference>
<evidence type="ECO:0000256" key="1">
    <source>
        <dbReference type="ARBA" id="ARBA00023186"/>
    </source>
</evidence>
<comment type="caution">
    <text evidence="3">The sequence shown here is derived from an EMBL/GenBank/DDBJ whole genome shotgun (WGS) entry which is preliminary data.</text>
</comment>
<gene>
    <name evidence="3" type="ORF">GS601_10790</name>
</gene>
<proteinExistence type="predicted"/>
<dbReference type="RefSeq" id="WP_162423283.1">
    <property type="nucleotide sequence ID" value="NZ_WVIE01000010.1"/>
</dbReference>
<dbReference type="CDD" id="cd06257">
    <property type="entry name" value="DnaJ"/>
    <property type="match status" value="1"/>
</dbReference>